<dbReference type="EMBL" id="KZ502442">
    <property type="protein sequence ID" value="PKU79462.1"/>
    <property type="molecule type" value="Genomic_DNA"/>
</dbReference>
<accession>A0A2I0WUX7</accession>
<name>A0A2I0WUX7_9ASPA</name>
<dbReference type="Proteomes" id="UP000233837">
    <property type="component" value="Unassembled WGS sequence"/>
</dbReference>
<protein>
    <submittedName>
        <fullName evidence="1">Uncharacterized protein</fullName>
    </submittedName>
</protein>
<dbReference type="AlphaFoldDB" id="A0A2I0WUX7"/>
<reference evidence="1 2" key="2">
    <citation type="journal article" date="2017" name="Nature">
        <title>The Apostasia genome and the evolution of orchids.</title>
        <authorList>
            <person name="Zhang G.Q."/>
            <person name="Liu K.W."/>
            <person name="Li Z."/>
            <person name="Lohaus R."/>
            <person name="Hsiao Y.Y."/>
            <person name="Niu S.C."/>
            <person name="Wang J.Y."/>
            <person name="Lin Y.C."/>
            <person name="Xu Q."/>
            <person name="Chen L.J."/>
            <person name="Yoshida K."/>
            <person name="Fujiwara S."/>
            <person name="Wang Z.W."/>
            <person name="Zhang Y.Q."/>
            <person name="Mitsuda N."/>
            <person name="Wang M."/>
            <person name="Liu G.H."/>
            <person name="Pecoraro L."/>
            <person name="Huang H.X."/>
            <person name="Xiao X.J."/>
            <person name="Lin M."/>
            <person name="Wu X.Y."/>
            <person name="Wu W.L."/>
            <person name="Chen Y.Y."/>
            <person name="Chang S.B."/>
            <person name="Sakamoto S."/>
            <person name="Ohme-Takagi M."/>
            <person name="Yagi M."/>
            <person name="Zeng S.J."/>
            <person name="Shen C.Y."/>
            <person name="Yeh C.M."/>
            <person name="Luo Y.B."/>
            <person name="Tsai W.C."/>
            <person name="Van de Peer Y."/>
            <person name="Liu Z.J."/>
        </authorList>
    </citation>
    <scope>NUCLEOTIDE SEQUENCE [LARGE SCALE GENOMIC DNA]</scope>
    <source>
        <tissue evidence="1">The whole plant</tissue>
    </source>
</reference>
<reference evidence="1 2" key="1">
    <citation type="journal article" date="2016" name="Sci. Rep.">
        <title>The Dendrobium catenatum Lindl. genome sequence provides insights into polysaccharide synthase, floral development and adaptive evolution.</title>
        <authorList>
            <person name="Zhang G.Q."/>
            <person name="Xu Q."/>
            <person name="Bian C."/>
            <person name="Tsai W.C."/>
            <person name="Yeh C.M."/>
            <person name="Liu K.W."/>
            <person name="Yoshida K."/>
            <person name="Zhang L.S."/>
            <person name="Chang S.B."/>
            <person name="Chen F."/>
            <person name="Shi Y."/>
            <person name="Su Y.Y."/>
            <person name="Zhang Y.Q."/>
            <person name="Chen L.J."/>
            <person name="Yin Y."/>
            <person name="Lin M."/>
            <person name="Huang H."/>
            <person name="Deng H."/>
            <person name="Wang Z.W."/>
            <person name="Zhu S.L."/>
            <person name="Zhao X."/>
            <person name="Deng C."/>
            <person name="Niu S.C."/>
            <person name="Huang J."/>
            <person name="Wang M."/>
            <person name="Liu G.H."/>
            <person name="Yang H.J."/>
            <person name="Xiao X.J."/>
            <person name="Hsiao Y.Y."/>
            <person name="Wu W.L."/>
            <person name="Chen Y.Y."/>
            <person name="Mitsuda N."/>
            <person name="Ohme-Takagi M."/>
            <person name="Luo Y.B."/>
            <person name="Van de Peer Y."/>
            <person name="Liu Z.J."/>
        </authorList>
    </citation>
    <scope>NUCLEOTIDE SEQUENCE [LARGE SCALE GENOMIC DNA]</scope>
    <source>
        <tissue evidence="1">The whole plant</tissue>
    </source>
</reference>
<organism evidence="1 2">
    <name type="scientific">Dendrobium catenatum</name>
    <dbReference type="NCBI Taxonomy" id="906689"/>
    <lineage>
        <taxon>Eukaryota</taxon>
        <taxon>Viridiplantae</taxon>
        <taxon>Streptophyta</taxon>
        <taxon>Embryophyta</taxon>
        <taxon>Tracheophyta</taxon>
        <taxon>Spermatophyta</taxon>
        <taxon>Magnoliopsida</taxon>
        <taxon>Liliopsida</taxon>
        <taxon>Asparagales</taxon>
        <taxon>Orchidaceae</taxon>
        <taxon>Epidendroideae</taxon>
        <taxon>Malaxideae</taxon>
        <taxon>Dendrobiinae</taxon>
        <taxon>Dendrobium</taxon>
    </lineage>
</organism>
<keyword evidence="2" id="KW-1185">Reference proteome</keyword>
<evidence type="ECO:0000313" key="1">
    <source>
        <dbReference type="EMBL" id="PKU79462.1"/>
    </source>
</evidence>
<proteinExistence type="predicted"/>
<gene>
    <name evidence="1" type="ORF">MA16_Dca000807</name>
</gene>
<sequence>MNDAESAEVLASFRFYVTAPTGSSKVAQIDRSSLVVKEKLSNNSILPHQDRKPRR</sequence>
<evidence type="ECO:0000313" key="2">
    <source>
        <dbReference type="Proteomes" id="UP000233837"/>
    </source>
</evidence>